<dbReference type="InterPro" id="IPR007627">
    <property type="entry name" value="RNA_pol_sigma70_r2"/>
</dbReference>
<evidence type="ECO:0000313" key="9">
    <source>
        <dbReference type="EMBL" id="QEO17078.1"/>
    </source>
</evidence>
<dbReference type="Gene3D" id="1.10.1740.10">
    <property type="match status" value="1"/>
</dbReference>
<dbReference type="KEGG" id="acek:FLP30_04410"/>
<keyword evidence="10" id="KW-1185">Reference proteome</keyword>
<comment type="similarity">
    <text evidence="1">Belongs to the sigma-70 factor family. ECF subfamily.</text>
</comment>
<keyword evidence="3" id="KW-0731">Sigma factor</keyword>
<evidence type="ECO:0000256" key="1">
    <source>
        <dbReference type="ARBA" id="ARBA00010641"/>
    </source>
</evidence>
<dbReference type="SUPFAM" id="SSF88946">
    <property type="entry name" value="Sigma2 domain of RNA polymerase sigma factors"/>
    <property type="match status" value="1"/>
</dbReference>
<dbReference type="InterPro" id="IPR013325">
    <property type="entry name" value="RNA_pol_sigma_r2"/>
</dbReference>
<feature type="region of interest" description="Disordered" evidence="6">
    <location>
        <begin position="79"/>
        <end position="99"/>
    </location>
</feature>
<dbReference type="SUPFAM" id="SSF88659">
    <property type="entry name" value="Sigma3 and sigma4 domains of RNA polymerase sigma factors"/>
    <property type="match status" value="1"/>
</dbReference>
<gene>
    <name evidence="9" type="ORF">FLP30_04410</name>
</gene>
<dbReference type="EMBL" id="CP043506">
    <property type="protein sequence ID" value="QEO17078.1"/>
    <property type="molecule type" value="Genomic_DNA"/>
</dbReference>
<dbReference type="GO" id="GO:0006352">
    <property type="term" value="P:DNA-templated transcription initiation"/>
    <property type="evidence" value="ECO:0007669"/>
    <property type="project" value="InterPro"/>
</dbReference>
<keyword evidence="4" id="KW-0238">DNA-binding</keyword>
<dbReference type="PANTHER" id="PTHR43133">
    <property type="entry name" value="RNA POLYMERASE ECF-TYPE SIGMA FACTO"/>
    <property type="match status" value="1"/>
</dbReference>
<dbReference type="InterPro" id="IPR039425">
    <property type="entry name" value="RNA_pol_sigma-70-like"/>
</dbReference>
<reference evidence="9 10" key="1">
    <citation type="submission" date="2019-09" db="EMBL/GenBank/DDBJ databases">
        <title>Genome sequencing of strain KACC 21233.</title>
        <authorList>
            <person name="Heo J."/>
            <person name="Kim S.-J."/>
            <person name="Kim J.-S."/>
            <person name="Hong S.-B."/>
            <person name="Kwon S.-W."/>
        </authorList>
    </citation>
    <scope>NUCLEOTIDE SEQUENCE [LARGE SCALE GENOMIC DNA]</scope>
    <source>
        <strain evidence="9 10">KACC 21233</strain>
    </source>
</reference>
<dbReference type="InterPro" id="IPR014284">
    <property type="entry name" value="RNA_pol_sigma-70_dom"/>
</dbReference>
<dbReference type="Pfam" id="PF08281">
    <property type="entry name" value="Sigma70_r4_2"/>
    <property type="match status" value="1"/>
</dbReference>
<evidence type="ECO:0000256" key="2">
    <source>
        <dbReference type="ARBA" id="ARBA00023015"/>
    </source>
</evidence>
<organism evidence="9 10">
    <name type="scientific">Acetobacter vaccinii</name>
    <dbReference type="NCBI Taxonomy" id="2592655"/>
    <lineage>
        <taxon>Bacteria</taxon>
        <taxon>Pseudomonadati</taxon>
        <taxon>Pseudomonadota</taxon>
        <taxon>Alphaproteobacteria</taxon>
        <taxon>Acetobacterales</taxon>
        <taxon>Acetobacteraceae</taxon>
        <taxon>Acetobacter</taxon>
    </lineage>
</organism>
<evidence type="ECO:0000259" key="7">
    <source>
        <dbReference type="Pfam" id="PF04542"/>
    </source>
</evidence>
<evidence type="ECO:0000256" key="4">
    <source>
        <dbReference type="ARBA" id="ARBA00023125"/>
    </source>
</evidence>
<dbReference type="AlphaFoldDB" id="A0A5C1YNJ0"/>
<protein>
    <submittedName>
        <fullName evidence="9">RNA polymerase sigma factor</fullName>
    </submittedName>
</protein>
<sequence length="168" mass="18919">MGAERVSHTLYKTHRAAFLAYAGRLTGDRQSAEDLVQDAWVLFEQCRTPEIAAPASYFKTIMRNLFQFSRKRTRLEGTHGTDFDSASASVADQAPSPEQVTNARRQMHRLLDVIDSMPPRQCAAIKMYYFDGLKLREIAAQLGLSVSFTQSLIAEGIELCSTIRETER</sequence>
<dbReference type="GO" id="GO:0016987">
    <property type="term" value="F:sigma factor activity"/>
    <property type="evidence" value="ECO:0007669"/>
    <property type="project" value="UniProtKB-KW"/>
</dbReference>
<evidence type="ECO:0000313" key="10">
    <source>
        <dbReference type="Proteomes" id="UP000324536"/>
    </source>
</evidence>
<feature type="domain" description="RNA polymerase sigma factor 70 region 4 type 2" evidence="8">
    <location>
        <begin position="109"/>
        <end position="151"/>
    </location>
</feature>
<evidence type="ECO:0000256" key="6">
    <source>
        <dbReference type="SAM" id="MobiDB-lite"/>
    </source>
</evidence>
<feature type="domain" description="RNA polymerase sigma-70 region 2" evidence="7">
    <location>
        <begin position="10"/>
        <end position="67"/>
    </location>
</feature>
<dbReference type="CDD" id="cd06171">
    <property type="entry name" value="Sigma70_r4"/>
    <property type="match status" value="1"/>
</dbReference>
<dbReference type="Gene3D" id="1.10.10.10">
    <property type="entry name" value="Winged helix-like DNA-binding domain superfamily/Winged helix DNA-binding domain"/>
    <property type="match status" value="1"/>
</dbReference>
<dbReference type="Proteomes" id="UP000324536">
    <property type="component" value="Chromosome"/>
</dbReference>
<keyword evidence="5" id="KW-0804">Transcription</keyword>
<evidence type="ECO:0000259" key="8">
    <source>
        <dbReference type="Pfam" id="PF08281"/>
    </source>
</evidence>
<feature type="compositionally biased region" description="Polar residues" evidence="6">
    <location>
        <begin position="84"/>
        <end position="99"/>
    </location>
</feature>
<keyword evidence="2" id="KW-0805">Transcription regulation</keyword>
<dbReference type="NCBIfam" id="TIGR02937">
    <property type="entry name" value="sigma70-ECF"/>
    <property type="match status" value="1"/>
</dbReference>
<dbReference type="GO" id="GO:0003677">
    <property type="term" value="F:DNA binding"/>
    <property type="evidence" value="ECO:0007669"/>
    <property type="project" value="UniProtKB-KW"/>
</dbReference>
<dbReference type="InterPro" id="IPR013324">
    <property type="entry name" value="RNA_pol_sigma_r3/r4-like"/>
</dbReference>
<evidence type="ECO:0000256" key="5">
    <source>
        <dbReference type="ARBA" id="ARBA00023163"/>
    </source>
</evidence>
<dbReference type="Pfam" id="PF04542">
    <property type="entry name" value="Sigma70_r2"/>
    <property type="match status" value="1"/>
</dbReference>
<accession>A0A5C1YNJ0</accession>
<dbReference type="InterPro" id="IPR013249">
    <property type="entry name" value="RNA_pol_sigma70_r4_t2"/>
</dbReference>
<evidence type="ECO:0000256" key="3">
    <source>
        <dbReference type="ARBA" id="ARBA00023082"/>
    </source>
</evidence>
<dbReference type="OrthoDB" id="9794372at2"/>
<proteinExistence type="inferred from homology"/>
<dbReference type="InterPro" id="IPR036388">
    <property type="entry name" value="WH-like_DNA-bd_sf"/>
</dbReference>
<name>A0A5C1YNJ0_9PROT</name>
<dbReference type="PANTHER" id="PTHR43133:SF8">
    <property type="entry name" value="RNA POLYMERASE SIGMA FACTOR HI_1459-RELATED"/>
    <property type="match status" value="1"/>
</dbReference>